<reference evidence="5 6" key="1">
    <citation type="submission" date="2013-09" db="EMBL/GenBank/DDBJ databases">
        <title>Corchorus capsularis genome sequencing.</title>
        <authorList>
            <person name="Alam M."/>
            <person name="Haque M.S."/>
            <person name="Islam M.S."/>
            <person name="Emdad E.M."/>
            <person name="Islam M.M."/>
            <person name="Ahmed B."/>
            <person name="Halim A."/>
            <person name="Hossen Q.M.M."/>
            <person name="Hossain M.Z."/>
            <person name="Ahmed R."/>
            <person name="Khan M.M."/>
            <person name="Islam R."/>
            <person name="Rashid M.M."/>
            <person name="Khan S.A."/>
            <person name="Rahman M.S."/>
            <person name="Alam M."/>
        </authorList>
    </citation>
    <scope>NUCLEOTIDE SEQUENCE [LARGE SCALE GENOMIC DNA]</scope>
    <source>
        <strain evidence="6">cv. CVL-1</strain>
        <tissue evidence="5">Whole seedling</tissue>
    </source>
</reference>
<evidence type="ECO:0000313" key="6">
    <source>
        <dbReference type="Proteomes" id="UP000188268"/>
    </source>
</evidence>
<dbReference type="Pfam" id="PF04652">
    <property type="entry name" value="Vta1"/>
    <property type="match status" value="1"/>
</dbReference>
<feature type="region of interest" description="Disordered" evidence="3">
    <location>
        <begin position="1"/>
        <end position="42"/>
    </location>
</feature>
<name>A0A1R3HW86_COCAP</name>
<comment type="subcellular location">
    <subcellularLocation>
        <location evidence="1">Endomembrane system</location>
    </subcellularLocation>
</comment>
<evidence type="ECO:0000313" key="5">
    <source>
        <dbReference type="EMBL" id="OMO74625.1"/>
    </source>
</evidence>
<dbReference type="AlphaFoldDB" id="A0A1R3HW86"/>
<comment type="caution">
    <text evidence="5">The sequence shown here is derived from an EMBL/GenBank/DDBJ whole genome shotgun (WGS) entry which is preliminary data.</text>
</comment>
<dbReference type="Proteomes" id="UP000188268">
    <property type="component" value="Unassembled WGS sequence"/>
</dbReference>
<dbReference type="OrthoDB" id="1880850at2759"/>
<dbReference type="STRING" id="210143.A0A1R3HW86"/>
<feature type="domain" description="Vta1/callose synthase N-terminal" evidence="4">
    <location>
        <begin position="72"/>
        <end position="206"/>
    </location>
</feature>
<evidence type="ECO:0000256" key="1">
    <source>
        <dbReference type="ARBA" id="ARBA00004308"/>
    </source>
</evidence>
<evidence type="ECO:0000259" key="4">
    <source>
        <dbReference type="Pfam" id="PF04652"/>
    </source>
</evidence>
<proteinExistence type="predicted"/>
<protein>
    <recommendedName>
        <fullName evidence="4">Vta1/callose synthase N-terminal domain-containing protein</fullName>
    </recommendedName>
</protein>
<accession>A0A1R3HW86</accession>
<dbReference type="EMBL" id="AWWV01011087">
    <property type="protein sequence ID" value="OMO74625.1"/>
    <property type="molecule type" value="Genomic_DNA"/>
</dbReference>
<gene>
    <name evidence="5" type="ORF">CCACVL1_16570</name>
</gene>
<feature type="compositionally biased region" description="Low complexity" evidence="3">
    <location>
        <begin position="1"/>
        <end position="10"/>
    </location>
</feature>
<dbReference type="InterPro" id="IPR023175">
    <property type="entry name" value="Vta1/CALS_N_sf"/>
</dbReference>
<dbReference type="Gene3D" id="1.25.40.270">
    <property type="entry name" value="Vacuolar protein sorting-associated protein vta1"/>
    <property type="match status" value="1"/>
</dbReference>
<evidence type="ECO:0000256" key="3">
    <source>
        <dbReference type="SAM" id="MobiDB-lite"/>
    </source>
</evidence>
<organism evidence="5 6">
    <name type="scientific">Corchorus capsularis</name>
    <name type="common">Jute</name>
    <dbReference type="NCBI Taxonomy" id="210143"/>
    <lineage>
        <taxon>Eukaryota</taxon>
        <taxon>Viridiplantae</taxon>
        <taxon>Streptophyta</taxon>
        <taxon>Embryophyta</taxon>
        <taxon>Tracheophyta</taxon>
        <taxon>Spermatophyta</taxon>
        <taxon>Magnoliopsida</taxon>
        <taxon>eudicotyledons</taxon>
        <taxon>Gunneridae</taxon>
        <taxon>Pentapetalae</taxon>
        <taxon>rosids</taxon>
        <taxon>malvids</taxon>
        <taxon>Malvales</taxon>
        <taxon>Malvaceae</taxon>
        <taxon>Grewioideae</taxon>
        <taxon>Apeibeae</taxon>
        <taxon>Corchorus</taxon>
    </lineage>
</organism>
<sequence length="262" mass="29579">MSNEIVPVDPIIEEESKPQKQSSAFSHGRGEDESKGVTKSLTYGECSSSGSGGYVSEVFNSERLPPTLASEIQRFLRVANMLEWKAPRVAYLCRFHAFEIAHNLDRNSTGRGVRQFKTLLLERLERDEETTKTTRQEQSDLRELKRVYDENRRYINQHAGAFDFENSHGEKLIDACIIASVLYEVLKTVTAGPQALADRDIIQAKSELFAYNILPLDHGGIQQAIMKFPELEKLVESAVNVLCPILFNVKKCLNGILFVDKL</sequence>
<keyword evidence="6" id="KW-1185">Reference proteome</keyword>
<dbReference type="Gramene" id="OMO74625">
    <property type="protein sequence ID" value="OMO74625"/>
    <property type="gene ID" value="CCACVL1_16570"/>
</dbReference>
<dbReference type="InterPro" id="IPR039431">
    <property type="entry name" value="Vta1/CALS_N"/>
</dbReference>
<keyword evidence="2" id="KW-0472">Membrane</keyword>
<dbReference type="GO" id="GO:0012505">
    <property type="term" value="C:endomembrane system"/>
    <property type="evidence" value="ECO:0007669"/>
    <property type="project" value="UniProtKB-SubCell"/>
</dbReference>
<evidence type="ECO:0000256" key="2">
    <source>
        <dbReference type="ARBA" id="ARBA00023136"/>
    </source>
</evidence>